<dbReference type="Proteomes" id="UP001596250">
    <property type="component" value="Unassembled WGS sequence"/>
</dbReference>
<reference evidence="6" key="1">
    <citation type="journal article" date="2019" name="Int. J. Syst. Evol. Microbiol.">
        <title>The Global Catalogue of Microorganisms (GCM) 10K type strain sequencing project: providing services to taxonomists for standard genome sequencing and annotation.</title>
        <authorList>
            <consortium name="The Broad Institute Genomics Platform"/>
            <consortium name="The Broad Institute Genome Sequencing Center for Infectious Disease"/>
            <person name="Wu L."/>
            <person name="Ma J."/>
        </authorList>
    </citation>
    <scope>NUCLEOTIDE SEQUENCE [LARGE SCALE GENOMIC DNA]</scope>
    <source>
        <strain evidence="6">CCM 8749</strain>
    </source>
</reference>
<keyword evidence="1" id="KW-0732">Signal</keyword>
<dbReference type="Gene3D" id="3.60.21.10">
    <property type="match status" value="1"/>
</dbReference>
<name>A0ABW1INJ6_9BACL</name>
<dbReference type="InterPro" id="IPR006179">
    <property type="entry name" value="5_nucleotidase/apyrase"/>
</dbReference>
<dbReference type="Pfam" id="PF02872">
    <property type="entry name" value="5_nucleotid_C"/>
    <property type="match status" value="1"/>
</dbReference>
<keyword evidence="2" id="KW-0378">Hydrolase</keyword>
<dbReference type="PRINTS" id="PR01607">
    <property type="entry name" value="APYRASEFAMLY"/>
</dbReference>
<comment type="caution">
    <text evidence="5">The sequence shown here is derived from an EMBL/GenBank/DDBJ whole genome shotgun (WGS) entry which is preliminary data.</text>
</comment>
<dbReference type="InterPro" id="IPR036907">
    <property type="entry name" value="5'-Nucleotdase_C_sf"/>
</dbReference>
<keyword evidence="6" id="KW-1185">Reference proteome</keyword>
<evidence type="ECO:0000256" key="2">
    <source>
        <dbReference type="RuleBase" id="RU362119"/>
    </source>
</evidence>
<sequence length="480" mass="54083">MAYELTIIQQNDTHGYIETHPEFFWGFEKPQYRMAGGFARIACYVNTVKRERANVLYVDGGDLFHGTGPAVLSQGNTIVELINAMKPDVFVPGNWDFAYGAVQLQSLAEKVNCPTIAVNVHKQNSKVPFFSPYTIKEFQGFNVGIIGLTYPYVDQTMPDSFSNGLSFSLGLEELQIQIETLRNKLKVDLIIVVSHMGLPLDVKLSSIVRGIDIILSGHSHDRLTAPIVKDGCMIIQSGSSGSFLGRLDVSIDNGKITGAAHQLIPLYAEDFPEDQEILEMIEDNLKPYNSMLAEEIGVLKSPLHRMTLNEAPMDRLITDAYLSFIDADVSFSHGWRYGVPVLPGKICLKQMYQIIPTNPQLFELEIEGARLLQSLENNLEQVFSVDPFQQKGGYVLRSSNLMMAYKPYNPYGHRIQHIEINGKPLDPKKTYRVVGASDQIFKKHQTNRKILQMKAHDVIKAYFSLKKEVAIDEKRFIYSI</sequence>
<evidence type="ECO:0000313" key="6">
    <source>
        <dbReference type="Proteomes" id="UP001596250"/>
    </source>
</evidence>
<evidence type="ECO:0000256" key="1">
    <source>
        <dbReference type="ARBA" id="ARBA00022729"/>
    </source>
</evidence>
<organism evidence="5 6">
    <name type="scientific">Marinicrinis lubricantis</name>
    <dbReference type="NCBI Taxonomy" id="2086470"/>
    <lineage>
        <taxon>Bacteria</taxon>
        <taxon>Bacillati</taxon>
        <taxon>Bacillota</taxon>
        <taxon>Bacilli</taxon>
        <taxon>Bacillales</taxon>
        <taxon>Paenibacillaceae</taxon>
    </lineage>
</organism>
<dbReference type="Pfam" id="PF00149">
    <property type="entry name" value="Metallophos"/>
    <property type="match status" value="1"/>
</dbReference>
<dbReference type="PANTHER" id="PTHR11575">
    <property type="entry name" value="5'-NUCLEOTIDASE-RELATED"/>
    <property type="match status" value="1"/>
</dbReference>
<dbReference type="SUPFAM" id="SSF55816">
    <property type="entry name" value="5'-nucleotidase (syn. UDP-sugar hydrolase), C-terminal domain"/>
    <property type="match status" value="1"/>
</dbReference>
<evidence type="ECO:0000259" key="4">
    <source>
        <dbReference type="Pfam" id="PF02872"/>
    </source>
</evidence>
<feature type="domain" description="Calcineurin-like phosphoesterase" evidence="3">
    <location>
        <begin position="6"/>
        <end position="221"/>
    </location>
</feature>
<protein>
    <submittedName>
        <fullName evidence="5">Bifunctional metallophosphatase/5'-nucleotidase</fullName>
    </submittedName>
</protein>
<dbReference type="Gene3D" id="3.90.780.10">
    <property type="entry name" value="5'-Nucleotidase, C-terminal domain"/>
    <property type="match status" value="1"/>
</dbReference>
<comment type="similarity">
    <text evidence="2">Belongs to the 5'-nucleotidase family.</text>
</comment>
<evidence type="ECO:0000259" key="3">
    <source>
        <dbReference type="Pfam" id="PF00149"/>
    </source>
</evidence>
<evidence type="ECO:0000313" key="5">
    <source>
        <dbReference type="EMBL" id="MFC5986642.1"/>
    </source>
</evidence>
<dbReference type="PANTHER" id="PTHR11575:SF42">
    <property type="entry name" value="SULFUR OXIDATION PROTEIN SOXB"/>
    <property type="match status" value="1"/>
</dbReference>
<keyword evidence="2" id="KW-0547">Nucleotide-binding</keyword>
<gene>
    <name evidence="5" type="ORF">ACFPXP_09455</name>
</gene>
<dbReference type="InterPro" id="IPR004843">
    <property type="entry name" value="Calcineurin-like_PHP"/>
</dbReference>
<proteinExistence type="inferred from homology"/>
<dbReference type="RefSeq" id="WP_379893958.1">
    <property type="nucleotide sequence ID" value="NZ_CBCSCT010000085.1"/>
</dbReference>
<accession>A0ABW1INJ6</accession>
<dbReference type="EMBL" id="JBHSQV010000124">
    <property type="protein sequence ID" value="MFC5986642.1"/>
    <property type="molecule type" value="Genomic_DNA"/>
</dbReference>
<dbReference type="InterPro" id="IPR008334">
    <property type="entry name" value="5'-Nucleotdase_C"/>
</dbReference>
<dbReference type="SUPFAM" id="SSF56300">
    <property type="entry name" value="Metallo-dependent phosphatases"/>
    <property type="match status" value="1"/>
</dbReference>
<dbReference type="InterPro" id="IPR029052">
    <property type="entry name" value="Metallo-depent_PP-like"/>
</dbReference>
<feature type="domain" description="5'-Nucleotidase C-terminal" evidence="4">
    <location>
        <begin position="306"/>
        <end position="435"/>
    </location>
</feature>